<dbReference type="Pfam" id="PF09631">
    <property type="entry name" value="Sen15"/>
    <property type="match status" value="1"/>
</dbReference>
<feature type="region of interest" description="Disordered" evidence="3">
    <location>
        <begin position="154"/>
        <end position="175"/>
    </location>
</feature>
<dbReference type="PANTHER" id="PTHR28582">
    <property type="entry name" value="TRNA-SPLICING ENDONUCLEASE SUBUNIT SEN15"/>
    <property type="match status" value="1"/>
</dbReference>
<evidence type="ECO:0000313" key="6">
    <source>
        <dbReference type="RefSeq" id="XP_015602027.1"/>
    </source>
</evidence>
<keyword evidence="5" id="KW-1185">Reference proteome</keyword>
<dbReference type="Proteomes" id="UP000694920">
    <property type="component" value="Unplaced"/>
</dbReference>
<evidence type="ECO:0000256" key="3">
    <source>
        <dbReference type="SAM" id="MobiDB-lite"/>
    </source>
</evidence>
<name>A0AAJ7C551_CEPCN</name>
<dbReference type="PANTHER" id="PTHR28582:SF1">
    <property type="entry name" value="TRNA-SPLICING ENDONUCLEASE SUBUNIT SEN15"/>
    <property type="match status" value="1"/>
</dbReference>
<protein>
    <submittedName>
        <fullName evidence="6">Uncharacterized protein LOC107271002</fullName>
    </submittedName>
</protein>
<dbReference type="Gene3D" id="3.40.1350.10">
    <property type="match status" value="1"/>
</dbReference>
<evidence type="ECO:0000256" key="2">
    <source>
        <dbReference type="ARBA" id="ARBA00022694"/>
    </source>
</evidence>
<dbReference type="RefSeq" id="XP_015602027.1">
    <property type="nucleotide sequence ID" value="XM_015746541.2"/>
</dbReference>
<dbReference type="GO" id="GO:0003676">
    <property type="term" value="F:nucleic acid binding"/>
    <property type="evidence" value="ECO:0007669"/>
    <property type="project" value="InterPro"/>
</dbReference>
<organism evidence="5 6">
    <name type="scientific">Cephus cinctus</name>
    <name type="common">Wheat stem sawfly</name>
    <dbReference type="NCBI Taxonomy" id="211228"/>
    <lineage>
        <taxon>Eukaryota</taxon>
        <taxon>Metazoa</taxon>
        <taxon>Ecdysozoa</taxon>
        <taxon>Arthropoda</taxon>
        <taxon>Hexapoda</taxon>
        <taxon>Insecta</taxon>
        <taxon>Pterygota</taxon>
        <taxon>Neoptera</taxon>
        <taxon>Endopterygota</taxon>
        <taxon>Hymenoptera</taxon>
        <taxon>Cephoidea</taxon>
        <taxon>Cephidae</taxon>
        <taxon>Cephus</taxon>
    </lineage>
</organism>
<comment type="similarity">
    <text evidence="1">Belongs to the SEN15 family.</text>
</comment>
<evidence type="ECO:0000256" key="1">
    <source>
        <dbReference type="ARBA" id="ARBA00006091"/>
    </source>
</evidence>
<accession>A0AAJ7C551</accession>
<dbReference type="GeneID" id="107271002"/>
<dbReference type="GO" id="GO:0006388">
    <property type="term" value="P:tRNA splicing, via endonucleolytic cleavage and ligation"/>
    <property type="evidence" value="ECO:0007669"/>
    <property type="project" value="InterPro"/>
</dbReference>
<feature type="domain" description="tRNA-splicing endonuclease subunit Sen15" evidence="4">
    <location>
        <begin position="29"/>
        <end position="118"/>
    </location>
</feature>
<gene>
    <name evidence="6" type="primary">LOC107271002</name>
</gene>
<dbReference type="InterPro" id="IPR018593">
    <property type="entry name" value="tRNA-endonuc_su_Sen15"/>
</dbReference>
<reference evidence="6" key="1">
    <citation type="submission" date="2025-08" db="UniProtKB">
        <authorList>
            <consortium name="RefSeq"/>
        </authorList>
    </citation>
    <scope>IDENTIFICATION</scope>
</reference>
<dbReference type="SUPFAM" id="SSF53032">
    <property type="entry name" value="tRNA-intron endonuclease catalytic domain-like"/>
    <property type="match status" value="1"/>
</dbReference>
<dbReference type="InterPro" id="IPR011856">
    <property type="entry name" value="tRNA_endonuc-like_dom_sf"/>
</dbReference>
<dbReference type="AlphaFoldDB" id="A0AAJ7C551"/>
<dbReference type="InterPro" id="IPR036167">
    <property type="entry name" value="tRNA_intron_Endo_cat-like_sf"/>
</dbReference>
<evidence type="ECO:0000313" key="5">
    <source>
        <dbReference type="Proteomes" id="UP000694920"/>
    </source>
</evidence>
<evidence type="ECO:0000259" key="4">
    <source>
        <dbReference type="Pfam" id="PF09631"/>
    </source>
</evidence>
<dbReference type="GO" id="GO:0005634">
    <property type="term" value="C:nucleus"/>
    <property type="evidence" value="ECO:0007669"/>
    <property type="project" value="UniProtKB-ARBA"/>
</dbReference>
<proteinExistence type="inferred from homology"/>
<sequence>MYDICHPSFYEMGQLGCNDHNKIITAFHVYIELCEVKRLWDVKYQYNKDIDLIYLEAKTSRSSPHQIYIPWSTANPISLKFIEQMQQKLDTNRLTLVFKDGDSSSIYYKVSEGLVKPLTPEDSKQQKCVEEKRLKLEREIQKNTSNLYELAKTIDNENTQGSNHEVEILETSQPS</sequence>
<keyword evidence="2" id="KW-0819">tRNA processing</keyword>
<dbReference type="KEGG" id="ccin:107271002"/>